<evidence type="ECO:0000313" key="2">
    <source>
        <dbReference type="Proteomes" id="UP000269198"/>
    </source>
</evidence>
<dbReference type="AlphaFoldDB" id="A0A3N0DYJ0"/>
<reference evidence="1 2" key="1">
    <citation type="submission" date="2018-11" db="EMBL/GenBank/DDBJ databases">
        <title>The genome draft of YIM 96095.</title>
        <authorList>
            <person name="Tang S.-K."/>
            <person name="Chunyu W.-X."/>
            <person name="Feng Y.-Z."/>
        </authorList>
    </citation>
    <scope>NUCLEOTIDE SEQUENCE [LARGE SCALE GENOMIC DNA]</scope>
    <source>
        <strain evidence="1 2">YIM 96095</strain>
    </source>
</reference>
<dbReference type="OrthoDB" id="7859927at2"/>
<proteinExistence type="predicted"/>
<accession>A0A3N0DYJ0</accession>
<name>A0A3N0DYJ0_9ACTN</name>
<dbReference type="EMBL" id="RJMB01000036">
    <property type="protein sequence ID" value="RNL80631.1"/>
    <property type="molecule type" value="Genomic_DNA"/>
</dbReference>
<sequence>MTESTPQPPREWFSPALERLGAAHAAVALEQTDVYNEFHPVGDWFVDMESSTFRQGDITVQMVPMGTLGTDGSWVWAWANPPMHPPGSARLGASLWLRDLGGREEIPELVTPRLELSEFTDARVAAERLLIACLGALRAKGYGSVTADTGARFAMVMTDPAIPEAEFDRVTLPRVIMQGVQVFPHDQRATVLGYLERHGFQVTDPFGEVVAAEREGCALKVTFDEHSRVTDLSVDTQETGHRA</sequence>
<dbReference type="InterPro" id="IPR049249">
    <property type="entry name" value="DUF6882"/>
</dbReference>
<comment type="caution">
    <text evidence="1">The sequence shown here is derived from an EMBL/GenBank/DDBJ whole genome shotgun (WGS) entry which is preliminary data.</text>
</comment>
<gene>
    <name evidence="1" type="ORF">EFW17_22640</name>
</gene>
<dbReference type="Pfam" id="PF21813">
    <property type="entry name" value="DUF6882"/>
    <property type="match status" value="1"/>
</dbReference>
<keyword evidence="2" id="KW-1185">Reference proteome</keyword>
<protein>
    <submittedName>
        <fullName evidence="1">Uncharacterized protein</fullName>
    </submittedName>
</protein>
<evidence type="ECO:0000313" key="1">
    <source>
        <dbReference type="EMBL" id="RNL80631.1"/>
    </source>
</evidence>
<dbReference type="Proteomes" id="UP000269198">
    <property type="component" value="Unassembled WGS sequence"/>
</dbReference>
<dbReference type="RefSeq" id="WP_123203468.1">
    <property type="nucleotide sequence ID" value="NZ_RJMB01000036.1"/>
</dbReference>
<organism evidence="1 2">
    <name type="scientific">Halostreptopolyspora alba</name>
    <dbReference type="NCBI Taxonomy" id="2487137"/>
    <lineage>
        <taxon>Bacteria</taxon>
        <taxon>Bacillati</taxon>
        <taxon>Actinomycetota</taxon>
        <taxon>Actinomycetes</taxon>
        <taxon>Streptosporangiales</taxon>
        <taxon>Nocardiopsidaceae</taxon>
        <taxon>Halostreptopolyspora</taxon>
    </lineage>
</organism>